<accession>A0AAV7W3R0</accession>
<evidence type="ECO:0000256" key="1">
    <source>
        <dbReference type="SAM" id="MobiDB-lite"/>
    </source>
</evidence>
<protein>
    <submittedName>
        <fullName evidence="2">Uncharacterized protein</fullName>
    </submittedName>
</protein>
<dbReference type="Proteomes" id="UP001066276">
    <property type="component" value="Chromosome 1_2"/>
</dbReference>
<dbReference type="AlphaFoldDB" id="A0AAV7W3R0"/>
<name>A0AAV7W3R0_PLEWA</name>
<feature type="region of interest" description="Disordered" evidence="1">
    <location>
        <begin position="1"/>
        <end position="31"/>
    </location>
</feature>
<gene>
    <name evidence="2" type="ORF">NDU88_003497</name>
</gene>
<feature type="region of interest" description="Disordered" evidence="1">
    <location>
        <begin position="93"/>
        <end position="114"/>
    </location>
</feature>
<evidence type="ECO:0000313" key="3">
    <source>
        <dbReference type="Proteomes" id="UP001066276"/>
    </source>
</evidence>
<keyword evidence="3" id="KW-1185">Reference proteome</keyword>
<dbReference type="EMBL" id="JANPWB010000002">
    <property type="protein sequence ID" value="KAJ1208108.1"/>
    <property type="molecule type" value="Genomic_DNA"/>
</dbReference>
<comment type="caution">
    <text evidence="2">The sequence shown here is derived from an EMBL/GenBank/DDBJ whole genome shotgun (WGS) entry which is preliminary data.</text>
</comment>
<reference evidence="2" key="1">
    <citation type="journal article" date="2022" name="bioRxiv">
        <title>Sequencing and chromosome-scale assembly of the giantPleurodeles waltlgenome.</title>
        <authorList>
            <person name="Brown T."/>
            <person name="Elewa A."/>
            <person name="Iarovenko S."/>
            <person name="Subramanian E."/>
            <person name="Araus A.J."/>
            <person name="Petzold A."/>
            <person name="Susuki M."/>
            <person name="Suzuki K.-i.T."/>
            <person name="Hayashi T."/>
            <person name="Toyoda A."/>
            <person name="Oliveira C."/>
            <person name="Osipova E."/>
            <person name="Leigh N.D."/>
            <person name="Simon A."/>
            <person name="Yun M.H."/>
        </authorList>
    </citation>
    <scope>NUCLEOTIDE SEQUENCE</scope>
    <source>
        <strain evidence="2">20211129_DDA</strain>
        <tissue evidence="2">Liver</tissue>
    </source>
</reference>
<sequence>MLCEGKAATGQRNVPGGGSSQSSRVREVPRPPVCAAVRRRTGSRRHVGRGLPQQTASVIPIWGVERLEDPTARRPCRGVSRYWGSGAKVTEETSRDLWSSRATKKESVPSKGRRARLELLGQDLEHERSFPGAPETLSVADLA</sequence>
<evidence type="ECO:0000313" key="2">
    <source>
        <dbReference type="EMBL" id="KAJ1208108.1"/>
    </source>
</evidence>
<proteinExistence type="predicted"/>
<organism evidence="2 3">
    <name type="scientific">Pleurodeles waltl</name>
    <name type="common">Iberian ribbed newt</name>
    <dbReference type="NCBI Taxonomy" id="8319"/>
    <lineage>
        <taxon>Eukaryota</taxon>
        <taxon>Metazoa</taxon>
        <taxon>Chordata</taxon>
        <taxon>Craniata</taxon>
        <taxon>Vertebrata</taxon>
        <taxon>Euteleostomi</taxon>
        <taxon>Amphibia</taxon>
        <taxon>Batrachia</taxon>
        <taxon>Caudata</taxon>
        <taxon>Salamandroidea</taxon>
        <taxon>Salamandridae</taxon>
        <taxon>Pleurodelinae</taxon>
        <taxon>Pleurodeles</taxon>
    </lineage>
</organism>